<dbReference type="RefSeq" id="WP_358142604.1">
    <property type="nucleotide sequence ID" value="NZ_JBFALK010000049.1"/>
</dbReference>
<protein>
    <submittedName>
        <fullName evidence="1">Uncharacterized protein</fullName>
    </submittedName>
</protein>
<proteinExistence type="predicted"/>
<comment type="caution">
    <text evidence="1">The sequence shown here is derived from an EMBL/GenBank/DDBJ whole genome shotgun (WGS) entry which is preliminary data.</text>
</comment>
<accession>A0ABV3GU70</accession>
<organism evidence="1 2">
    <name type="scientific">Microtetraspora glauca</name>
    <dbReference type="NCBI Taxonomy" id="1996"/>
    <lineage>
        <taxon>Bacteria</taxon>
        <taxon>Bacillati</taxon>
        <taxon>Actinomycetota</taxon>
        <taxon>Actinomycetes</taxon>
        <taxon>Streptosporangiales</taxon>
        <taxon>Streptosporangiaceae</taxon>
        <taxon>Microtetraspora</taxon>
    </lineage>
</organism>
<dbReference type="Proteomes" id="UP001551675">
    <property type="component" value="Unassembled WGS sequence"/>
</dbReference>
<name>A0ABV3GU70_MICGL</name>
<dbReference type="EMBL" id="JBFALK010000049">
    <property type="protein sequence ID" value="MEV0975179.1"/>
    <property type="molecule type" value="Genomic_DNA"/>
</dbReference>
<evidence type="ECO:0000313" key="1">
    <source>
        <dbReference type="EMBL" id="MEV0975179.1"/>
    </source>
</evidence>
<keyword evidence="2" id="KW-1185">Reference proteome</keyword>
<sequence length="117" mass="12654">MNRDLPDPRVIDRALKTLASELEARRFAVRVRTPEGRPPHLLVINPEAPVLTENVLVAPDQAGELSYWFPWPKRIASVTAVFDAADLVENVLAEVGRGTGEMPCPARVGGCAAGESP</sequence>
<gene>
    <name evidence="1" type="ORF">AB0I59_41880</name>
</gene>
<reference evidence="1 2" key="1">
    <citation type="submission" date="2024-06" db="EMBL/GenBank/DDBJ databases">
        <title>The Natural Products Discovery Center: Release of the First 8490 Sequenced Strains for Exploring Actinobacteria Biosynthetic Diversity.</title>
        <authorList>
            <person name="Kalkreuter E."/>
            <person name="Kautsar S.A."/>
            <person name="Yang D."/>
            <person name="Bader C.D."/>
            <person name="Teijaro C.N."/>
            <person name="Fluegel L."/>
            <person name="Davis C.M."/>
            <person name="Simpson J.R."/>
            <person name="Lauterbach L."/>
            <person name="Steele A.D."/>
            <person name="Gui C."/>
            <person name="Meng S."/>
            <person name="Li G."/>
            <person name="Viehrig K."/>
            <person name="Ye F."/>
            <person name="Su P."/>
            <person name="Kiefer A.F."/>
            <person name="Nichols A."/>
            <person name="Cepeda A.J."/>
            <person name="Yan W."/>
            <person name="Fan B."/>
            <person name="Jiang Y."/>
            <person name="Adhikari A."/>
            <person name="Zheng C.-J."/>
            <person name="Schuster L."/>
            <person name="Cowan T.M."/>
            <person name="Smanski M.J."/>
            <person name="Chevrette M.G."/>
            <person name="De Carvalho L.P.S."/>
            <person name="Shen B."/>
        </authorList>
    </citation>
    <scope>NUCLEOTIDE SEQUENCE [LARGE SCALE GENOMIC DNA]</scope>
    <source>
        <strain evidence="1 2">NPDC050100</strain>
    </source>
</reference>
<evidence type="ECO:0000313" key="2">
    <source>
        <dbReference type="Proteomes" id="UP001551675"/>
    </source>
</evidence>